<dbReference type="GO" id="GO:0005524">
    <property type="term" value="F:ATP binding"/>
    <property type="evidence" value="ECO:0007669"/>
    <property type="project" value="InterPro"/>
</dbReference>
<evidence type="ECO:0000259" key="1">
    <source>
        <dbReference type="Pfam" id="PF13304"/>
    </source>
</evidence>
<dbReference type="EMBL" id="CP159837">
    <property type="protein sequence ID" value="XCM39624.1"/>
    <property type="molecule type" value="Genomic_DNA"/>
</dbReference>
<dbReference type="InterPro" id="IPR027417">
    <property type="entry name" value="P-loop_NTPase"/>
</dbReference>
<feature type="domain" description="ATPase AAA-type core" evidence="1">
    <location>
        <begin position="24"/>
        <end position="321"/>
    </location>
</feature>
<dbReference type="PANTHER" id="PTHR43581">
    <property type="entry name" value="ATP/GTP PHOSPHATASE"/>
    <property type="match status" value="1"/>
</dbReference>
<organism evidence="2">
    <name type="scientific">Planktothricoides raciborskii GIHE-MW2</name>
    <dbReference type="NCBI Taxonomy" id="2792601"/>
    <lineage>
        <taxon>Bacteria</taxon>
        <taxon>Bacillati</taxon>
        <taxon>Cyanobacteriota</taxon>
        <taxon>Cyanophyceae</taxon>
        <taxon>Oscillatoriophycideae</taxon>
        <taxon>Oscillatoriales</taxon>
        <taxon>Oscillatoriaceae</taxon>
        <taxon>Planktothricoides</taxon>
    </lineage>
</organism>
<accession>A0AAU8JNJ5</accession>
<dbReference type="PANTHER" id="PTHR43581:SF2">
    <property type="entry name" value="EXCINUCLEASE ATPASE SUBUNIT"/>
    <property type="match status" value="1"/>
</dbReference>
<dbReference type="InterPro" id="IPR051396">
    <property type="entry name" value="Bact_Antivir_Def_Nuclease"/>
</dbReference>
<dbReference type="InterPro" id="IPR003959">
    <property type="entry name" value="ATPase_AAA_core"/>
</dbReference>
<proteinExistence type="predicted"/>
<gene>
    <name evidence="2" type="ORF">ABWT76_002568</name>
</gene>
<name>A0AAU8JNJ5_9CYAN</name>
<sequence>MLKELHLKYVGPAPQFDIELADRLNIFTGDNGLGKTFLLEIAWRGLTETWVQKPPLPRREKGAEPEIKYLIQDNVIDGNTAQLITSKFKWQRQEWSKFRGKRSHPGLVIYIGTEGEYSVWDTARNYWEQWDDEEIDASINNRLDAYQFTADQLWNGLEENGKVLCNGLLRDWVSWQNQPEQNESSPFRVLCQVIEKLAPHRDEWMKPGKPTRVSTQDVRDIPTLELPYGTVPVIHASAGIKRILAIAYLLVWTWYEHQQASDFKNQDPCDRLVLLIDEVEAHLHPQWQRSILPALLEVPKALKATMKTQIIATTHSPLVLASIEPDFDEQQDQLFLFELEDSNVTLRELPWAKHGDAVGWLTSPIFGLEQARSREAEIAIKAANALMRGESLDTFPENLQTKEQIHQELLRVLTDIDEFWDRWTVKIKK</sequence>
<protein>
    <submittedName>
        <fullName evidence="2">AAA family ATPase</fullName>
    </submittedName>
</protein>
<dbReference type="Pfam" id="PF13304">
    <property type="entry name" value="AAA_21"/>
    <property type="match status" value="1"/>
</dbReference>
<evidence type="ECO:0000313" key="2">
    <source>
        <dbReference type="EMBL" id="XCM39624.1"/>
    </source>
</evidence>
<dbReference type="GO" id="GO:0016887">
    <property type="term" value="F:ATP hydrolysis activity"/>
    <property type="evidence" value="ECO:0007669"/>
    <property type="project" value="InterPro"/>
</dbReference>
<reference evidence="2" key="1">
    <citation type="submission" date="2024-07" db="EMBL/GenBank/DDBJ databases">
        <authorList>
            <person name="Kim Y.J."/>
            <person name="Jeong J.Y."/>
        </authorList>
    </citation>
    <scope>NUCLEOTIDE SEQUENCE</scope>
    <source>
        <strain evidence="2">GIHE-MW2</strain>
    </source>
</reference>
<dbReference type="SUPFAM" id="SSF52540">
    <property type="entry name" value="P-loop containing nucleoside triphosphate hydrolases"/>
    <property type="match status" value="1"/>
</dbReference>
<dbReference type="RefSeq" id="WP_354636219.1">
    <property type="nucleotide sequence ID" value="NZ_CP159837.1"/>
</dbReference>
<dbReference type="AlphaFoldDB" id="A0AAU8JNJ5"/>
<dbReference type="Gene3D" id="3.40.50.300">
    <property type="entry name" value="P-loop containing nucleotide triphosphate hydrolases"/>
    <property type="match status" value="1"/>
</dbReference>